<reference evidence="1" key="1">
    <citation type="submission" date="2011-04" db="EMBL/GenBank/DDBJ databases">
        <title>Evolution of plant cell wall degrading machinery underlies the functional diversity of forest fungi.</title>
        <authorList>
            <consortium name="US DOE Joint Genome Institute (JGI-PGF)"/>
            <person name="Eastwood D.C."/>
            <person name="Floudas D."/>
            <person name="Binder M."/>
            <person name="Majcherczyk A."/>
            <person name="Schneider P."/>
            <person name="Aerts A."/>
            <person name="Asiegbu F.O."/>
            <person name="Baker S.E."/>
            <person name="Barry K."/>
            <person name="Bendiksby M."/>
            <person name="Blumentritt M."/>
            <person name="Coutinho P.M."/>
            <person name="Cullen D."/>
            <person name="Cullen D."/>
            <person name="Gathman A."/>
            <person name="Goodell B."/>
            <person name="Henrissat B."/>
            <person name="Ihrmark K."/>
            <person name="Kauserud H."/>
            <person name="Kohler A."/>
            <person name="LaButti K."/>
            <person name="Lapidus A."/>
            <person name="Lavin J.L."/>
            <person name="Lee Y.-H."/>
            <person name="Lindquist E."/>
            <person name="Lilly W."/>
            <person name="Lucas S."/>
            <person name="Morin E."/>
            <person name="Murat C."/>
            <person name="Oguiza J.A."/>
            <person name="Park J."/>
            <person name="Pisabarro A.G."/>
            <person name="Riley R."/>
            <person name="Rosling A."/>
            <person name="Salamov A."/>
            <person name="Schmidt O."/>
            <person name="Schmutz J."/>
            <person name="Skrede I."/>
            <person name="Stenlid J."/>
            <person name="Wiebenga A."/>
            <person name="Xie X."/>
            <person name="Kues U."/>
            <person name="Hibbett D.S."/>
            <person name="Hoffmeister D."/>
            <person name="Hogberg N."/>
            <person name="Martin F."/>
            <person name="Grigoriev I.V."/>
            <person name="Watkinson S.C."/>
        </authorList>
    </citation>
    <scope>NUCLEOTIDE SEQUENCE</scope>
    <source>
        <strain evidence="1">S7.9</strain>
    </source>
</reference>
<dbReference type="AlphaFoldDB" id="F8NXU7"/>
<dbReference type="HOGENOM" id="CLU_2544017_0_0_1"/>
<dbReference type="EMBL" id="GL945434">
    <property type="protein sequence ID" value="EGO24763.1"/>
    <property type="molecule type" value="Genomic_DNA"/>
</dbReference>
<organism>
    <name type="scientific">Serpula lacrymans var. lacrymans (strain S7.9)</name>
    <name type="common">Dry rot fungus</name>
    <dbReference type="NCBI Taxonomy" id="578457"/>
    <lineage>
        <taxon>Eukaryota</taxon>
        <taxon>Fungi</taxon>
        <taxon>Dikarya</taxon>
        <taxon>Basidiomycota</taxon>
        <taxon>Agaricomycotina</taxon>
        <taxon>Agaricomycetes</taxon>
        <taxon>Agaricomycetidae</taxon>
        <taxon>Boletales</taxon>
        <taxon>Coniophorineae</taxon>
        <taxon>Serpulaceae</taxon>
        <taxon>Serpula</taxon>
    </lineage>
</organism>
<evidence type="ECO:0000313" key="1">
    <source>
        <dbReference type="EMBL" id="EGO24763.1"/>
    </source>
</evidence>
<dbReference type="GeneID" id="18819429"/>
<proteinExistence type="predicted"/>
<dbReference type="Proteomes" id="UP000008064">
    <property type="component" value="Unassembled WGS sequence"/>
</dbReference>
<gene>
    <name evidence="1" type="ORF">SERLADRAFT_468553</name>
</gene>
<sequence>MVSVVSFLSVALAAVLYDENFRIFAVSTLVPSFGVLPQCGTFTLPLVLCEPKSTVERGPLFECAKWKAGVGAMRVVNDLPLDV</sequence>
<protein>
    <submittedName>
        <fullName evidence="1">Uncharacterized protein</fullName>
    </submittedName>
</protein>
<dbReference type="KEGG" id="sla:SERLADRAFT_468553"/>
<accession>F8NXU7</accession>
<dbReference type="OrthoDB" id="2642161at2759"/>
<name>F8NXU7_SERL9</name>
<dbReference type="RefSeq" id="XP_007318782.1">
    <property type="nucleotide sequence ID" value="XM_007318720.1"/>
</dbReference>